<dbReference type="EMBL" id="KQ435850">
    <property type="protein sequence ID" value="KOX70877.1"/>
    <property type="molecule type" value="Genomic_DNA"/>
</dbReference>
<accession>A0A0M8ZTX9</accession>
<proteinExistence type="predicted"/>
<keyword evidence="2" id="KW-1185">Reference proteome</keyword>
<evidence type="ECO:0000313" key="1">
    <source>
        <dbReference type="EMBL" id="KOX70877.1"/>
    </source>
</evidence>
<feature type="non-terminal residue" evidence="1">
    <location>
        <position position="1"/>
    </location>
</feature>
<protein>
    <submittedName>
        <fullName evidence="1">ATP-binding cassette sub-family A member 6</fullName>
    </submittedName>
</protein>
<keyword evidence="1" id="KW-0067">ATP-binding</keyword>
<sequence length="123" mass="13720">RFGEGYVAFLRFRQPISSADLKRAVMKYFPQAVVSSRQASAARLLVPRSQDMPVSSSFNKLKLLAEELKATDYTLTQSSLDQVLVSFSEDTDNEVDGSIYAESGSTNVTNMYSSMDTIHMETF</sequence>
<keyword evidence="1" id="KW-0547">Nucleotide-binding</keyword>
<reference evidence="1 2" key="1">
    <citation type="submission" date="2015-07" db="EMBL/GenBank/DDBJ databases">
        <title>The genome of Melipona quadrifasciata.</title>
        <authorList>
            <person name="Pan H."/>
            <person name="Kapheim K."/>
        </authorList>
    </citation>
    <scope>NUCLEOTIDE SEQUENCE [LARGE SCALE GENOMIC DNA]</scope>
    <source>
        <strain evidence="1">0111107301</strain>
        <tissue evidence="1">Whole body</tissue>
    </source>
</reference>
<name>A0A0M8ZTX9_9HYME</name>
<organism evidence="1 2">
    <name type="scientific">Melipona quadrifasciata</name>
    <dbReference type="NCBI Taxonomy" id="166423"/>
    <lineage>
        <taxon>Eukaryota</taxon>
        <taxon>Metazoa</taxon>
        <taxon>Ecdysozoa</taxon>
        <taxon>Arthropoda</taxon>
        <taxon>Hexapoda</taxon>
        <taxon>Insecta</taxon>
        <taxon>Pterygota</taxon>
        <taxon>Neoptera</taxon>
        <taxon>Endopterygota</taxon>
        <taxon>Hymenoptera</taxon>
        <taxon>Apocrita</taxon>
        <taxon>Aculeata</taxon>
        <taxon>Apoidea</taxon>
        <taxon>Anthophila</taxon>
        <taxon>Apidae</taxon>
        <taxon>Melipona</taxon>
    </lineage>
</organism>
<evidence type="ECO:0000313" key="2">
    <source>
        <dbReference type="Proteomes" id="UP000053105"/>
    </source>
</evidence>
<dbReference type="GO" id="GO:0005524">
    <property type="term" value="F:ATP binding"/>
    <property type="evidence" value="ECO:0007669"/>
    <property type="project" value="UniProtKB-KW"/>
</dbReference>
<dbReference type="AlphaFoldDB" id="A0A0M8ZTX9"/>
<dbReference type="OrthoDB" id="6818923at2759"/>
<gene>
    <name evidence="1" type="ORF">WN51_03305</name>
</gene>
<dbReference type="Proteomes" id="UP000053105">
    <property type="component" value="Unassembled WGS sequence"/>
</dbReference>
<dbReference type="STRING" id="166423.A0A0M8ZTX9"/>